<dbReference type="PROSITE" id="PS50043">
    <property type="entry name" value="HTH_LUXR_2"/>
    <property type="match status" value="1"/>
</dbReference>
<dbReference type="Pfam" id="PF25873">
    <property type="entry name" value="WHD_MalT"/>
    <property type="match status" value="1"/>
</dbReference>
<feature type="domain" description="HTH luxR-type" evidence="1">
    <location>
        <begin position="732"/>
        <end position="797"/>
    </location>
</feature>
<accession>A0ABP8ET16</accession>
<organism evidence="2 3">
    <name type="scientific">Georgenia daeguensis</name>
    <dbReference type="NCBI Taxonomy" id="908355"/>
    <lineage>
        <taxon>Bacteria</taxon>
        <taxon>Bacillati</taxon>
        <taxon>Actinomycetota</taxon>
        <taxon>Actinomycetes</taxon>
        <taxon>Micrococcales</taxon>
        <taxon>Bogoriellaceae</taxon>
        <taxon>Georgenia</taxon>
    </lineage>
</organism>
<dbReference type="Pfam" id="PF00196">
    <property type="entry name" value="GerE"/>
    <property type="match status" value="1"/>
</dbReference>
<evidence type="ECO:0000259" key="1">
    <source>
        <dbReference type="PROSITE" id="PS50043"/>
    </source>
</evidence>
<dbReference type="InterPro" id="IPR016032">
    <property type="entry name" value="Sig_transdc_resp-reg_C-effctor"/>
</dbReference>
<dbReference type="InterPro" id="IPR000792">
    <property type="entry name" value="Tscrpt_reg_LuxR_C"/>
</dbReference>
<dbReference type="InterPro" id="IPR059106">
    <property type="entry name" value="WHD_MalT"/>
</dbReference>
<dbReference type="SUPFAM" id="SSF52540">
    <property type="entry name" value="P-loop containing nucleoside triphosphate hydrolases"/>
    <property type="match status" value="1"/>
</dbReference>
<dbReference type="Proteomes" id="UP001499841">
    <property type="component" value="Unassembled WGS sequence"/>
</dbReference>
<reference evidence="3" key="1">
    <citation type="journal article" date="2019" name="Int. J. Syst. Evol. Microbiol.">
        <title>The Global Catalogue of Microorganisms (GCM) 10K type strain sequencing project: providing services to taxonomists for standard genome sequencing and annotation.</title>
        <authorList>
            <consortium name="The Broad Institute Genomics Platform"/>
            <consortium name="The Broad Institute Genome Sequencing Center for Infectious Disease"/>
            <person name="Wu L."/>
            <person name="Ma J."/>
        </authorList>
    </citation>
    <scope>NUCLEOTIDE SEQUENCE [LARGE SCALE GENOMIC DNA]</scope>
    <source>
        <strain evidence="3">JCM 17459</strain>
    </source>
</reference>
<evidence type="ECO:0000313" key="3">
    <source>
        <dbReference type="Proteomes" id="UP001499841"/>
    </source>
</evidence>
<dbReference type="RefSeq" id="WP_345039356.1">
    <property type="nucleotide sequence ID" value="NZ_BAABBA010000006.1"/>
</dbReference>
<protein>
    <submittedName>
        <fullName evidence="2">LuxR C-terminal-related transcriptional regulator</fullName>
    </submittedName>
</protein>
<gene>
    <name evidence="2" type="ORF">GCM10022262_14550</name>
</gene>
<dbReference type="InterPro" id="IPR027417">
    <property type="entry name" value="P-loop_NTPase"/>
</dbReference>
<dbReference type="Gene3D" id="1.10.10.10">
    <property type="entry name" value="Winged helix-like DNA-binding domain superfamily/Winged helix DNA-binding domain"/>
    <property type="match status" value="1"/>
</dbReference>
<dbReference type="CDD" id="cd06170">
    <property type="entry name" value="LuxR_C_like"/>
    <property type="match status" value="1"/>
</dbReference>
<dbReference type="InterPro" id="IPR036388">
    <property type="entry name" value="WH-like_DNA-bd_sf"/>
</dbReference>
<evidence type="ECO:0000313" key="2">
    <source>
        <dbReference type="EMBL" id="GAA4287096.1"/>
    </source>
</evidence>
<dbReference type="InterPro" id="IPR011990">
    <property type="entry name" value="TPR-like_helical_dom_sf"/>
</dbReference>
<keyword evidence="3" id="KW-1185">Reference proteome</keyword>
<dbReference type="Pfam" id="PF13401">
    <property type="entry name" value="AAA_22"/>
    <property type="match status" value="1"/>
</dbReference>
<sequence>MPRDLVVDDAVLEILAEQAPLTVVRGPRGYGKTATLNAWLASAPPPHQVVRLTLAREANEAEEFWLALCTALSEAGVVDGEDGDHRARAVRSLVRRAAPLTVVIDDYHHAGRLEAAADIDDELVEAVRQNDQLYLVVASRTTRAIETTGSLSIDVAVVSPRELRLRGSQVAALATRLGVQLNDREADQLATGFAGWPAAIRDVLVRSRGEGGRINLALADDYIASMVRDLRHEQVRAFLLRTAVPESFDAELADLVAPGDSTLTILRNVRSAGLLREEIEGERRVYSYAPIVRQALVRMLAESRPDELREVHRALMSHSLHERDHVHALVHAIHAGAWSTAEQVMEEEWHHLVTQEPAVLMAAAQLIPPDVVAEHPRFQVARDEMDGALKSSRQGRDLIWPTGDIRGLTAELGPTRLRGGMDTTVFALVQWGVAAVLAGDEPSALYAFGRARTLSQERDGESAAVALATLGLAGTHAIYGEVDIAASWLEDESLRRTGDVPPELAEYVDYWQRLIRALIALDRLDPGAAAAVAAMRERPRRDEIWGLEVFVAAVNASTSGDAGDIARWAANVRAARHYLPQGRMAEMVLRATEVEVLLSGGLLDDARHVARNLPVNAVSLSTHAHLALANGEYRQAASRAREALEVVTLSQRSVMECQLVLAGAHHALGERAAARAAFAEAIRTAYASGQRRPLLVLRHSVFTALAAGDARVLDLWPEAYRPTERETAEEPRGGLTELLTPRELEVLQALHQHTGAVPIAEVLGLSVNTVKSHLRSVYHKLGVTNRSGALRRADELDRAGPPGHVGMG</sequence>
<dbReference type="SMART" id="SM00421">
    <property type="entry name" value="HTH_LUXR"/>
    <property type="match status" value="1"/>
</dbReference>
<dbReference type="InterPro" id="IPR049945">
    <property type="entry name" value="AAA_22"/>
</dbReference>
<proteinExistence type="predicted"/>
<comment type="caution">
    <text evidence="2">The sequence shown here is derived from an EMBL/GenBank/DDBJ whole genome shotgun (WGS) entry which is preliminary data.</text>
</comment>
<name>A0ABP8ET16_9MICO</name>
<dbReference type="SUPFAM" id="SSF46894">
    <property type="entry name" value="C-terminal effector domain of the bipartite response regulators"/>
    <property type="match status" value="1"/>
</dbReference>
<dbReference type="Gene3D" id="1.25.40.10">
    <property type="entry name" value="Tetratricopeptide repeat domain"/>
    <property type="match status" value="1"/>
</dbReference>
<dbReference type="EMBL" id="BAABBA010000006">
    <property type="protein sequence ID" value="GAA4287096.1"/>
    <property type="molecule type" value="Genomic_DNA"/>
</dbReference>